<dbReference type="InterPro" id="IPR052037">
    <property type="entry name" value="LPS_export_LptA"/>
</dbReference>
<protein>
    <recommendedName>
        <fullName evidence="4">Lipopolysaccharide export system protein LptA</fullName>
    </recommendedName>
</protein>
<keyword evidence="8" id="KW-1185">Reference proteome</keyword>
<comment type="function">
    <text evidence="4">Involved in the assembly of lipopolysaccharide (LPS). Required for the translocation of LPS from the inner membrane to the outer membrane.</text>
</comment>
<comment type="caution">
    <text evidence="7">The sequence shown here is derived from an EMBL/GenBank/DDBJ whole genome shotgun (WGS) entry which is preliminary data.</text>
</comment>
<proteinExistence type="inferred from homology"/>
<keyword evidence="1 4" id="KW-0813">Transport</keyword>
<dbReference type="InterPro" id="IPR014340">
    <property type="entry name" value="LptA"/>
</dbReference>
<evidence type="ECO:0000313" key="7">
    <source>
        <dbReference type="EMBL" id="NIA54480.1"/>
    </source>
</evidence>
<keyword evidence="2 4" id="KW-0732">Signal</keyword>
<dbReference type="InterPro" id="IPR005653">
    <property type="entry name" value="OstA-like_N"/>
</dbReference>
<dbReference type="PANTHER" id="PTHR36504">
    <property type="entry name" value="LIPOPOLYSACCHARIDE EXPORT SYSTEM PROTEIN LPTA"/>
    <property type="match status" value="1"/>
</dbReference>
<dbReference type="NCBIfam" id="TIGR03002">
    <property type="entry name" value="outer_YhbN_LptA"/>
    <property type="match status" value="1"/>
</dbReference>
<gene>
    <name evidence="4 7" type="primary">lptA</name>
    <name evidence="7" type="ORF">HAV22_12630</name>
</gene>
<evidence type="ECO:0000256" key="1">
    <source>
        <dbReference type="ARBA" id="ARBA00022448"/>
    </source>
</evidence>
<evidence type="ECO:0000259" key="6">
    <source>
        <dbReference type="Pfam" id="PF03968"/>
    </source>
</evidence>
<dbReference type="RefSeq" id="WP_166859442.1">
    <property type="nucleotide sequence ID" value="NZ_JAAQOM010000007.1"/>
</dbReference>
<reference evidence="7 8" key="1">
    <citation type="submission" date="2020-03" db="EMBL/GenBank/DDBJ databases">
        <title>Genome sequence of strain Massilia sp. TW-1.</title>
        <authorList>
            <person name="Chaudhary D.K."/>
        </authorList>
    </citation>
    <scope>NUCLEOTIDE SEQUENCE [LARGE SCALE GENOMIC DNA]</scope>
    <source>
        <strain evidence="7 8">TW-1</strain>
    </source>
</reference>
<evidence type="ECO:0000256" key="2">
    <source>
        <dbReference type="ARBA" id="ARBA00022729"/>
    </source>
</evidence>
<comment type="subunit">
    <text evidence="4">Component of the lipopolysaccharide transport and assembly complex.</text>
</comment>
<dbReference type="HAMAP" id="MF_01914">
    <property type="entry name" value="LPS_assembly_LptA"/>
    <property type="match status" value="1"/>
</dbReference>
<dbReference type="Proteomes" id="UP000716322">
    <property type="component" value="Unassembled WGS sequence"/>
</dbReference>
<evidence type="ECO:0000256" key="3">
    <source>
        <dbReference type="ARBA" id="ARBA00022764"/>
    </source>
</evidence>
<organism evidence="7 8">
    <name type="scientific">Telluria antibiotica</name>
    <dbReference type="NCBI Taxonomy" id="2717319"/>
    <lineage>
        <taxon>Bacteria</taxon>
        <taxon>Pseudomonadati</taxon>
        <taxon>Pseudomonadota</taxon>
        <taxon>Betaproteobacteria</taxon>
        <taxon>Burkholderiales</taxon>
        <taxon>Oxalobacteraceae</taxon>
        <taxon>Telluria group</taxon>
        <taxon>Telluria</taxon>
    </lineage>
</organism>
<keyword evidence="3 4" id="KW-0574">Periplasm</keyword>
<dbReference type="Gene3D" id="2.60.450.10">
    <property type="entry name" value="Lipopolysaccharide (LPS) transport protein A like domain"/>
    <property type="match status" value="1"/>
</dbReference>
<evidence type="ECO:0000256" key="4">
    <source>
        <dbReference type="HAMAP-Rule" id="MF_01914"/>
    </source>
</evidence>
<evidence type="ECO:0000256" key="5">
    <source>
        <dbReference type="SAM" id="MobiDB-lite"/>
    </source>
</evidence>
<name>A0ABX0PBW2_9BURK</name>
<evidence type="ECO:0000313" key="8">
    <source>
        <dbReference type="Proteomes" id="UP000716322"/>
    </source>
</evidence>
<dbReference type="Pfam" id="PF03968">
    <property type="entry name" value="LptD_N"/>
    <property type="match status" value="1"/>
</dbReference>
<accession>A0ABX0PBW2</accession>
<dbReference type="EMBL" id="JAAQOM010000007">
    <property type="protein sequence ID" value="NIA54480.1"/>
    <property type="molecule type" value="Genomic_DNA"/>
</dbReference>
<dbReference type="PANTHER" id="PTHR36504:SF1">
    <property type="entry name" value="LIPOPOLYSACCHARIDE EXPORT SYSTEM PROTEIN LPTA"/>
    <property type="match status" value="1"/>
</dbReference>
<feature type="region of interest" description="Disordered" evidence="5">
    <location>
        <begin position="174"/>
        <end position="200"/>
    </location>
</feature>
<feature type="domain" description="Organic solvent tolerance-like N-terminal" evidence="6">
    <location>
        <begin position="31"/>
        <end position="148"/>
    </location>
</feature>
<feature type="chain" id="PRO_5044941182" description="Lipopolysaccharide export system protein LptA" evidence="4">
    <location>
        <begin position="20"/>
        <end position="200"/>
    </location>
</feature>
<sequence length="200" mass="21339" precursor="true">MKKYLAVAILSLASLSAWAERADSLKQAIIKFDTLDVDEVNQTRILTGNVVLTRGTLTLKSDKAVLKESPEGYMSVVLTANAGKTASFRQKRDGGPDLWVEGQAERIEYDERTEIVKLFSNAIVRQLENGRLSSEVDGAFISYDNRTEVANVRNDASGQTKPGQGRNTLIIAPRRTTAPAGGAAPAAPAAPAAAAPAGKQ</sequence>
<comment type="similarity">
    <text evidence="4">Belongs to the LptA family.</text>
</comment>
<comment type="subcellular location">
    <subcellularLocation>
        <location evidence="4">Periplasm</location>
    </subcellularLocation>
</comment>
<feature type="signal peptide" evidence="4">
    <location>
        <begin position="1"/>
        <end position="19"/>
    </location>
</feature>